<protein>
    <submittedName>
        <fullName evidence="1">ABC transporter substrate-binding protein</fullName>
    </submittedName>
</protein>
<organism evidence="1 2">
    <name type="scientific">Thermospira aquatica</name>
    <dbReference type="NCBI Taxonomy" id="2828656"/>
    <lineage>
        <taxon>Bacteria</taxon>
        <taxon>Pseudomonadati</taxon>
        <taxon>Spirochaetota</taxon>
        <taxon>Spirochaetia</taxon>
        <taxon>Brevinematales</taxon>
        <taxon>Thermospiraceae</taxon>
        <taxon>Thermospira</taxon>
    </lineage>
</organism>
<name>A0AAX3BBG1_9SPIR</name>
<keyword evidence="2" id="KW-1185">Reference proteome</keyword>
<dbReference type="PIRSF" id="PIRSF027386">
    <property type="entry name" value="UCP027386_ABC_sbc_TM0202"/>
    <property type="match status" value="1"/>
</dbReference>
<evidence type="ECO:0000313" key="2">
    <source>
        <dbReference type="Proteomes" id="UP001056539"/>
    </source>
</evidence>
<accession>A0AAX3BBG1</accession>
<dbReference type="SUPFAM" id="SSF53850">
    <property type="entry name" value="Periplasmic binding protein-like II"/>
    <property type="match status" value="1"/>
</dbReference>
<sequence>MRYLFLVLPSLVFGLTIYSPKAAPALPLVRLTNEVNVVFYQDVTTEVLPLLVKREEALFIIPANVASKLYAKMSDLRLVGITSVGMLALLTTNELYTNWRDLSGKQVHIGAPGSSPDVVSRVLFRQAGVRPEILYGDSPQIAQLMMADKIENAVLPEPLVSLVLAKNPKVRIFKVYRAEWETFFKTKNGIPQTAIVGFSGYLSRNQAEVTKFFQSYQQEVAWVNTHPAEASQVGVVGLGLQVPPAVIEKAIPHMGLTYLPARMMRKEILLYFHELRAVDEKTVGNIPDDNFFAW</sequence>
<dbReference type="PANTHER" id="PTHR30024:SF46">
    <property type="entry name" value="ABC TRANSPORTER, SUBSTRATE-BINDING LIPOPROTEIN"/>
    <property type="match status" value="1"/>
</dbReference>
<proteinExistence type="predicted"/>
<reference evidence="1" key="2">
    <citation type="submission" date="2022-06" db="EMBL/GenBank/DDBJ databases">
        <title>Thermospira aquatica gen. nov., sp. nov.</title>
        <authorList>
            <person name="Ben Ali Gam Z."/>
            <person name="Labat M."/>
        </authorList>
    </citation>
    <scope>NUCLEOTIDE SEQUENCE</scope>
    <source>
        <strain evidence="1">F1F22</strain>
    </source>
</reference>
<dbReference type="KEGG" id="taqu:KDW03_08800"/>
<dbReference type="AlphaFoldDB" id="A0AAX3BBG1"/>
<gene>
    <name evidence="1" type="ORF">KDW03_08800</name>
</gene>
<reference evidence="1" key="1">
    <citation type="submission" date="2021-04" db="EMBL/GenBank/DDBJ databases">
        <authorList>
            <person name="Postec A."/>
        </authorList>
    </citation>
    <scope>NUCLEOTIDE SEQUENCE</scope>
    <source>
        <strain evidence="1">F1F22</strain>
    </source>
</reference>
<dbReference type="PANTHER" id="PTHR30024">
    <property type="entry name" value="ALIPHATIC SULFONATES-BINDING PROTEIN-RELATED"/>
    <property type="match status" value="1"/>
</dbReference>
<dbReference type="InterPro" id="IPR027024">
    <property type="entry name" value="UCP027386_ABC_sbc_TM0202"/>
</dbReference>
<dbReference type="RefSeq" id="WP_271434714.1">
    <property type="nucleotide sequence ID" value="NZ_CP073355.1"/>
</dbReference>
<dbReference type="EMBL" id="CP073355">
    <property type="protein sequence ID" value="URA09580.1"/>
    <property type="molecule type" value="Genomic_DNA"/>
</dbReference>
<evidence type="ECO:0000313" key="1">
    <source>
        <dbReference type="EMBL" id="URA09580.1"/>
    </source>
</evidence>
<dbReference type="Proteomes" id="UP001056539">
    <property type="component" value="Chromosome"/>
</dbReference>
<dbReference type="Gene3D" id="3.40.190.10">
    <property type="entry name" value="Periplasmic binding protein-like II"/>
    <property type="match status" value="2"/>
</dbReference>